<dbReference type="InterPro" id="IPR037053">
    <property type="entry name" value="Phage_tail_collar_dom_sf"/>
</dbReference>
<evidence type="ECO:0000313" key="2">
    <source>
        <dbReference type="EMBL" id="MBW7476072.1"/>
    </source>
</evidence>
<evidence type="ECO:0000259" key="1">
    <source>
        <dbReference type="Pfam" id="PF07484"/>
    </source>
</evidence>
<dbReference type="SUPFAM" id="SSF88874">
    <property type="entry name" value="Receptor-binding domain of short tail fibre protein gp12"/>
    <property type="match status" value="1"/>
</dbReference>
<dbReference type="InterPro" id="IPR011083">
    <property type="entry name" value="Phage_tail_collar_dom"/>
</dbReference>
<dbReference type="Pfam" id="PF07484">
    <property type="entry name" value="Collar"/>
    <property type="match status" value="1"/>
</dbReference>
<gene>
    <name evidence="2" type="ORF">K0T92_15100</name>
</gene>
<comment type="caution">
    <text evidence="2">The sequence shown here is derived from an EMBL/GenBank/DDBJ whole genome shotgun (WGS) entry which is preliminary data.</text>
</comment>
<organism evidence="2 3">
    <name type="scientific">Paenibacillus oenotherae</name>
    <dbReference type="NCBI Taxonomy" id="1435645"/>
    <lineage>
        <taxon>Bacteria</taxon>
        <taxon>Bacillati</taxon>
        <taxon>Bacillota</taxon>
        <taxon>Bacilli</taxon>
        <taxon>Bacillales</taxon>
        <taxon>Paenibacillaceae</taxon>
        <taxon>Paenibacillus</taxon>
    </lineage>
</organism>
<evidence type="ECO:0000313" key="3">
    <source>
        <dbReference type="Proteomes" id="UP000812277"/>
    </source>
</evidence>
<dbReference type="RefSeq" id="WP_219873314.1">
    <property type="nucleotide sequence ID" value="NZ_JAHZIJ010000010.1"/>
</dbReference>
<accession>A0ABS7D803</accession>
<feature type="domain" description="Phage tail collar" evidence="1">
    <location>
        <begin position="7"/>
        <end position="63"/>
    </location>
</feature>
<dbReference type="EMBL" id="JAHZIJ010000010">
    <property type="protein sequence ID" value="MBW7476072.1"/>
    <property type="molecule type" value="Genomic_DNA"/>
</dbReference>
<name>A0ABS7D803_9BACL</name>
<keyword evidence="3" id="KW-1185">Reference proteome</keyword>
<proteinExistence type="predicted"/>
<dbReference type="Proteomes" id="UP000812277">
    <property type="component" value="Unassembled WGS sequence"/>
</dbReference>
<dbReference type="Gene3D" id="3.90.1340.10">
    <property type="entry name" value="Phage tail collar domain"/>
    <property type="match status" value="1"/>
</dbReference>
<sequence length="171" mass="18278">MSDQYVGEIRMFGGNFAPVGWLPCDGRILSISQYEVLYVLLGTTYGGDGNTTFALPDLRGRIPFSMGRSTTGTNYVLGQRAGVESVTLTSQQMPAHTHLAAASDITGTIASPSNNYWGGSTEEQYSTETADGRMDVRSLTPTGGNQPHDNMMPSLVISFIIATEGIFPSQG</sequence>
<reference evidence="2 3" key="1">
    <citation type="submission" date="2021-07" db="EMBL/GenBank/DDBJ databases">
        <title>Paenibacillus radiodurans sp. nov., isolated from the southeastern edge of Tengger Desert.</title>
        <authorList>
            <person name="Zhang G."/>
        </authorList>
    </citation>
    <scope>NUCLEOTIDE SEQUENCE [LARGE SCALE GENOMIC DNA]</scope>
    <source>
        <strain evidence="2 3">DT7-4</strain>
    </source>
</reference>
<protein>
    <submittedName>
        <fullName evidence="2">Tail fiber protein</fullName>
    </submittedName>
</protein>